<evidence type="ECO:0000256" key="7">
    <source>
        <dbReference type="ARBA" id="ARBA00044772"/>
    </source>
</evidence>
<reference evidence="12 13" key="1">
    <citation type="submission" date="2018-06" db="EMBL/GenBank/DDBJ databases">
        <authorList>
            <consortium name="Pathogen Informatics"/>
            <person name="Doyle S."/>
        </authorList>
    </citation>
    <scope>NUCLEOTIDE SEQUENCE [LARGE SCALE GENOMIC DNA]</scope>
    <source>
        <strain evidence="12 13">NCTC11872</strain>
    </source>
</reference>
<evidence type="ECO:0000256" key="2">
    <source>
        <dbReference type="ARBA" id="ARBA00010037"/>
    </source>
</evidence>
<dbReference type="NCBIfam" id="NF006000">
    <property type="entry name" value="PRK08130.1"/>
    <property type="match status" value="1"/>
</dbReference>
<evidence type="ECO:0000256" key="8">
    <source>
        <dbReference type="ARBA" id="ARBA00044803"/>
    </source>
</evidence>
<evidence type="ECO:0000256" key="10">
    <source>
        <dbReference type="ARBA" id="ARBA00048603"/>
    </source>
</evidence>
<dbReference type="InterPro" id="IPR001303">
    <property type="entry name" value="Aldolase_II/adducin_N"/>
</dbReference>
<organism evidence="12 13">
    <name type="scientific">Haemophilus influenzae</name>
    <dbReference type="NCBI Taxonomy" id="727"/>
    <lineage>
        <taxon>Bacteria</taxon>
        <taxon>Pseudomonadati</taxon>
        <taxon>Pseudomonadota</taxon>
        <taxon>Gammaproteobacteria</taxon>
        <taxon>Pasteurellales</taxon>
        <taxon>Pasteurellaceae</taxon>
        <taxon>Haemophilus</taxon>
    </lineage>
</organism>
<dbReference type="Pfam" id="PF00596">
    <property type="entry name" value="Aldolase_II"/>
    <property type="match status" value="1"/>
</dbReference>
<dbReference type="GO" id="GO:0005829">
    <property type="term" value="C:cytosol"/>
    <property type="evidence" value="ECO:0007669"/>
    <property type="project" value="TreeGrafter"/>
</dbReference>
<evidence type="ECO:0000256" key="5">
    <source>
        <dbReference type="ARBA" id="ARBA00023239"/>
    </source>
</evidence>
<evidence type="ECO:0000259" key="11">
    <source>
        <dbReference type="SMART" id="SM01007"/>
    </source>
</evidence>
<keyword evidence="4" id="KW-0862">Zinc</keyword>
<evidence type="ECO:0000256" key="4">
    <source>
        <dbReference type="ARBA" id="ARBA00022833"/>
    </source>
</evidence>
<dbReference type="Gene3D" id="3.40.980.20">
    <property type="entry name" value="Four-carbon acid sugar kinase, nucleotide binding domain"/>
    <property type="match status" value="1"/>
</dbReference>
<dbReference type="InterPro" id="IPR050197">
    <property type="entry name" value="Aldolase_class_II_sugar_metab"/>
</dbReference>
<comment type="function">
    <text evidence="6">Catalyzes the decarboxylation of 3-oxo-tetronate 4-phosphate to dihydroxyacetone phosphate (DHAP) and CO(2).</text>
</comment>
<dbReference type="EMBL" id="UASK01000006">
    <property type="protein sequence ID" value="SPX42400.1"/>
    <property type="molecule type" value="Genomic_DNA"/>
</dbReference>
<dbReference type="GO" id="GO:0019323">
    <property type="term" value="P:pentose catabolic process"/>
    <property type="evidence" value="ECO:0007669"/>
    <property type="project" value="TreeGrafter"/>
</dbReference>
<dbReference type="Gene3D" id="3.40.225.10">
    <property type="entry name" value="Class II aldolase/adducin N-terminal domain"/>
    <property type="match status" value="1"/>
</dbReference>
<dbReference type="InterPro" id="IPR031475">
    <property type="entry name" value="NBD_C"/>
</dbReference>
<comment type="cofactor">
    <cofactor evidence="1">
        <name>Zn(2+)</name>
        <dbReference type="ChEBI" id="CHEBI:29105"/>
    </cofactor>
</comment>
<dbReference type="EC" id="4.1.1.104" evidence="7"/>
<protein>
    <recommendedName>
        <fullName evidence="8">3-oxo-tetronate 4-phosphate decarboxylase</fullName>
        <ecNumber evidence="7">4.1.1.104</ecNumber>
    </recommendedName>
</protein>
<name>A0A2X1PQ05_HAEIF</name>
<keyword evidence="3" id="KW-0479">Metal-binding</keyword>
<dbReference type="Pfam" id="PF17042">
    <property type="entry name" value="NBD_C"/>
    <property type="match status" value="1"/>
</dbReference>
<evidence type="ECO:0000256" key="1">
    <source>
        <dbReference type="ARBA" id="ARBA00001947"/>
    </source>
</evidence>
<proteinExistence type="inferred from homology"/>
<comment type="catalytic activity">
    <reaction evidence="9">
        <text>3-dehydro-4-O-phospho-D-erythronate + H(+) = dihydroxyacetone phosphate + CO2</text>
        <dbReference type="Rhea" id="RHEA:52416"/>
        <dbReference type="ChEBI" id="CHEBI:15378"/>
        <dbReference type="ChEBI" id="CHEBI:16526"/>
        <dbReference type="ChEBI" id="CHEBI:57642"/>
        <dbReference type="ChEBI" id="CHEBI:136593"/>
        <dbReference type="EC" id="4.1.1.104"/>
    </reaction>
</comment>
<feature type="domain" description="Class II aldolase/adducin N-terminal" evidence="11">
    <location>
        <begin position="146"/>
        <end position="294"/>
    </location>
</feature>
<dbReference type="GO" id="GO:0046872">
    <property type="term" value="F:metal ion binding"/>
    <property type="evidence" value="ECO:0007669"/>
    <property type="project" value="UniProtKB-KW"/>
</dbReference>
<evidence type="ECO:0000256" key="6">
    <source>
        <dbReference type="ARBA" id="ARBA00044745"/>
    </source>
</evidence>
<dbReference type="InterPro" id="IPR036409">
    <property type="entry name" value="Aldolase_II/adducin_N_sf"/>
</dbReference>
<accession>A0A2X1PQ05</accession>
<dbReference type="GO" id="GO:0016832">
    <property type="term" value="F:aldehyde-lyase activity"/>
    <property type="evidence" value="ECO:0007669"/>
    <property type="project" value="TreeGrafter"/>
</dbReference>
<dbReference type="SUPFAM" id="SSF142764">
    <property type="entry name" value="YgbK-like"/>
    <property type="match status" value="1"/>
</dbReference>
<dbReference type="SUPFAM" id="SSF53639">
    <property type="entry name" value="AraD/HMP-PK domain-like"/>
    <property type="match status" value="1"/>
</dbReference>
<dbReference type="InterPro" id="IPR042213">
    <property type="entry name" value="NBD_C_sf"/>
</dbReference>
<dbReference type="PANTHER" id="PTHR22789:SF0">
    <property type="entry name" value="3-OXO-TETRONATE 4-PHOSPHATE DECARBOXYLASE-RELATED"/>
    <property type="match status" value="1"/>
</dbReference>
<dbReference type="Proteomes" id="UP000249936">
    <property type="component" value="Unassembled WGS sequence"/>
</dbReference>
<dbReference type="SMART" id="SM01007">
    <property type="entry name" value="Aldolase_II"/>
    <property type="match status" value="1"/>
</dbReference>
<dbReference type="FunFam" id="3.40.225.10:FF:000008">
    <property type="entry name" value="Sugar aldolase"/>
    <property type="match status" value="1"/>
</dbReference>
<evidence type="ECO:0000313" key="12">
    <source>
        <dbReference type="EMBL" id="SPX42400.1"/>
    </source>
</evidence>
<evidence type="ECO:0000313" key="13">
    <source>
        <dbReference type="Proteomes" id="UP000249936"/>
    </source>
</evidence>
<comment type="catalytic activity">
    <reaction evidence="10">
        <text>3-dehydro-4-O-phospho-L-erythronate + H(+) = dihydroxyacetone phosphate + CO2</text>
        <dbReference type="Rhea" id="RHEA:52404"/>
        <dbReference type="ChEBI" id="CHEBI:15378"/>
        <dbReference type="ChEBI" id="CHEBI:16526"/>
        <dbReference type="ChEBI" id="CHEBI:57642"/>
        <dbReference type="ChEBI" id="CHEBI:136592"/>
        <dbReference type="EC" id="4.1.1.104"/>
    </reaction>
</comment>
<dbReference type="AlphaFoldDB" id="A0A2X1PQ05"/>
<evidence type="ECO:0000256" key="3">
    <source>
        <dbReference type="ARBA" id="ARBA00022723"/>
    </source>
</evidence>
<comment type="similarity">
    <text evidence="2">Belongs to the aldolase class II family. AraD/FucA subfamily.</text>
</comment>
<gene>
    <name evidence="12" type="ORF">NCTC11872_02031</name>
</gene>
<evidence type="ECO:0000256" key="9">
    <source>
        <dbReference type="ARBA" id="ARBA00047520"/>
    </source>
</evidence>
<sequence length="296" mass="32851">MLSKAIHNENYIEQLYQWVIANLDSEFAPMVYATVPPDALKAIQHQFGVDQASHAIESTFAKLADKLKQYGVTNFITAGGETSSIVVQELGFTGFHIGKQIAPGVPWLKAVEEDIFLALKSGNFGKEDFFEYATRNVPMTDLAQKELMVQLGRSFYERGLHRGGAGNLSVRLDDNRVLVTPTGSSLGRLSVERLSVLDMEGNLLGGDKPSKEAVFHLAMYKKNPECKAIVHLHSTYLTALSCLDNLDPNNAIEPFTPYYVMRVGKMQVIPYYRPGSPKIAEELSNRALTGKAFFTR</sequence>
<keyword evidence="5" id="KW-0456">Lyase</keyword>
<dbReference type="PANTHER" id="PTHR22789">
    <property type="entry name" value="FUCULOSE PHOSPHATE ALDOLASE"/>
    <property type="match status" value="1"/>
</dbReference>